<reference evidence="3" key="1">
    <citation type="journal article" date="2005" name="PLoS Biol.">
        <title>The genomes of Oryza sativa: a history of duplications.</title>
        <authorList>
            <person name="Yu J."/>
            <person name="Wang J."/>
            <person name="Lin W."/>
            <person name="Li S."/>
            <person name="Li H."/>
            <person name="Zhou J."/>
            <person name="Ni P."/>
            <person name="Dong W."/>
            <person name="Hu S."/>
            <person name="Zeng C."/>
            <person name="Zhang J."/>
            <person name="Zhang Y."/>
            <person name="Li R."/>
            <person name="Xu Z."/>
            <person name="Li S."/>
            <person name="Li X."/>
            <person name="Zheng H."/>
            <person name="Cong L."/>
            <person name="Lin L."/>
            <person name="Yin J."/>
            <person name="Geng J."/>
            <person name="Li G."/>
            <person name="Shi J."/>
            <person name="Liu J."/>
            <person name="Lv H."/>
            <person name="Li J."/>
            <person name="Wang J."/>
            <person name="Deng Y."/>
            <person name="Ran L."/>
            <person name="Shi X."/>
            <person name="Wang X."/>
            <person name="Wu Q."/>
            <person name="Li C."/>
            <person name="Ren X."/>
            <person name="Wang J."/>
            <person name="Wang X."/>
            <person name="Li D."/>
            <person name="Liu D."/>
            <person name="Zhang X."/>
            <person name="Ji Z."/>
            <person name="Zhao W."/>
            <person name="Sun Y."/>
            <person name="Zhang Z."/>
            <person name="Bao J."/>
            <person name="Han Y."/>
            <person name="Dong L."/>
            <person name="Ji J."/>
            <person name="Chen P."/>
            <person name="Wu S."/>
            <person name="Liu J."/>
            <person name="Xiao Y."/>
            <person name="Bu D."/>
            <person name="Tan J."/>
            <person name="Yang L."/>
            <person name="Ye C."/>
            <person name="Zhang J."/>
            <person name="Xu J."/>
            <person name="Zhou Y."/>
            <person name="Yu Y."/>
            <person name="Zhang B."/>
            <person name="Zhuang S."/>
            <person name="Wei H."/>
            <person name="Liu B."/>
            <person name="Lei M."/>
            <person name="Yu H."/>
            <person name="Li Y."/>
            <person name="Xu H."/>
            <person name="Wei S."/>
            <person name="He X."/>
            <person name="Fang L."/>
            <person name="Zhang Z."/>
            <person name="Zhang Y."/>
            <person name="Huang X."/>
            <person name="Su Z."/>
            <person name="Tong W."/>
            <person name="Li J."/>
            <person name="Tong Z."/>
            <person name="Li S."/>
            <person name="Ye J."/>
            <person name="Wang L."/>
            <person name="Fang L."/>
            <person name="Lei T."/>
            <person name="Chen C."/>
            <person name="Chen H."/>
            <person name="Xu Z."/>
            <person name="Li H."/>
            <person name="Huang H."/>
            <person name="Zhang F."/>
            <person name="Xu H."/>
            <person name="Li N."/>
            <person name="Zhao C."/>
            <person name="Li S."/>
            <person name="Dong L."/>
            <person name="Huang Y."/>
            <person name="Li L."/>
            <person name="Xi Y."/>
            <person name="Qi Q."/>
            <person name="Li W."/>
            <person name="Zhang B."/>
            <person name="Hu W."/>
            <person name="Zhang Y."/>
            <person name="Tian X."/>
            <person name="Jiao Y."/>
            <person name="Liang X."/>
            <person name="Jin J."/>
            <person name="Gao L."/>
            <person name="Zheng W."/>
            <person name="Hao B."/>
            <person name="Liu S."/>
            <person name="Wang W."/>
            <person name="Yuan L."/>
            <person name="Cao M."/>
            <person name="McDermott J."/>
            <person name="Samudrala R."/>
            <person name="Wang J."/>
            <person name="Wong G.K."/>
            <person name="Yang H."/>
        </authorList>
    </citation>
    <scope>NUCLEOTIDE SEQUENCE [LARGE SCALE GENOMIC DNA]</scope>
</reference>
<dbReference type="EMBL" id="CM000148">
    <property type="protein sequence ID" value="EEE51617.1"/>
    <property type="molecule type" value="Genomic_DNA"/>
</dbReference>
<gene>
    <name evidence="3" type="ORF">OsJ_32890</name>
</gene>
<dbReference type="Pfam" id="PF13001">
    <property type="entry name" value="ECM29_N"/>
    <property type="match status" value="1"/>
</dbReference>
<accession>B9G9B1</accession>
<protein>
    <recommendedName>
        <fullName evidence="2">Proteasome component Ecm29 N-terminal domain-containing protein</fullName>
    </recommendedName>
</protein>
<dbReference type="AlphaFoldDB" id="B9G9B1"/>
<name>B9G9B1_ORYSJ</name>
<dbReference type="InterPro" id="IPR016024">
    <property type="entry name" value="ARM-type_fold"/>
</dbReference>
<sequence length="185" mass="20676">MAETSSAAAAAQTDAEREEALDRMLTRLALAEDARLAPLLARVLPYAITSLASATASVRKLVMEILSHINKRVKHRPEISLPMLDLWRIYTESTSSTIVRNFCIVYIEMAFERLLSEDKGSIAPDLLINISNVTEQHQGIILRLVVKLGILNVIEAMQLAPEIVYPLYLAAASDRYFFGIMFTIR</sequence>
<evidence type="ECO:0000313" key="3">
    <source>
        <dbReference type="EMBL" id="EEE51617.1"/>
    </source>
</evidence>
<dbReference type="GO" id="GO:0043248">
    <property type="term" value="P:proteasome assembly"/>
    <property type="evidence" value="ECO:0007669"/>
    <property type="project" value="InterPro"/>
</dbReference>
<dbReference type="PANTHER" id="PTHR23346:SF19">
    <property type="entry name" value="PROTEASOME ADAPTER AND SCAFFOLD PROTEIN ECM29"/>
    <property type="match status" value="1"/>
</dbReference>
<dbReference type="InterPro" id="IPR024372">
    <property type="entry name" value="Ecm29_N"/>
</dbReference>
<dbReference type="PANTHER" id="PTHR23346">
    <property type="entry name" value="TRANSLATIONAL ACTIVATOR GCN1-RELATED"/>
    <property type="match status" value="1"/>
</dbReference>
<proteinExistence type="predicted"/>
<dbReference type="GO" id="GO:0060090">
    <property type="term" value="F:molecular adaptor activity"/>
    <property type="evidence" value="ECO:0007669"/>
    <property type="project" value="InterPro"/>
</dbReference>
<dbReference type="SUPFAM" id="SSF48371">
    <property type="entry name" value="ARM repeat"/>
    <property type="match status" value="1"/>
</dbReference>
<dbReference type="Proteomes" id="UP000007752">
    <property type="component" value="Chromosome 11"/>
</dbReference>
<reference evidence="3" key="2">
    <citation type="submission" date="2008-12" db="EMBL/GenBank/DDBJ databases">
        <title>Improved gene annotation of the rice (Oryza sativa) genomes.</title>
        <authorList>
            <person name="Wang J."/>
            <person name="Li R."/>
            <person name="Fan W."/>
            <person name="Huang Q."/>
            <person name="Zhang J."/>
            <person name="Zhou Y."/>
            <person name="Hu Y."/>
            <person name="Zi S."/>
            <person name="Li J."/>
            <person name="Ni P."/>
            <person name="Zheng H."/>
            <person name="Zhang Y."/>
            <person name="Zhao M."/>
            <person name="Hao Q."/>
            <person name="McDermott J."/>
            <person name="Samudrala R."/>
            <person name="Kristiansen K."/>
            <person name="Wong G.K.-S."/>
        </authorList>
    </citation>
    <scope>NUCLEOTIDE SEQUENCE</scope>
</reference>
<organism evidence="3">
    <name type="scientific">Oryza sativa subsp. japonica</name>
    <name type="common">Rice</name>
    <dbReference type="NCBI Taxonomy" id="39947"/>
    <lineage>
        <taxon>Eukaryota</taxon>
        <taxon>Viridiplantae</taxon>
        <taxon>Streptophyta</taxon>
        <taxon>Embryophyta</taxon>
        <taxon>Tracheophyta</taxon>
        <taxon>Spermatophyta</taxon>
        <taxon>Magnoliopsida</taxon>
        <taxon>Liliopsida</taxon>
        <taxon>Poales</taxon>
        <taxon>Poaceae</taxon>
        <taxon>BOP clade</taxon>
        <taxon>Oryzoideae</taxon>
        <taxon>Oryzeae</taxon>
        <taxon>Oryzinae</taxon>
        <taxon>Oryza</taxon>
        <taxon>Oryza sativa</taxon>
    </lineage>
</organism>
<keyword evidence="1" id="KW-0677">Repeat</keyword>
<evidence type="ECO:0000256" key="1">
    <source>
        <dbReference type="ARBA" id="ARBA00022737"/>
    </source>
</evidence>
<feature type="domain" description="Proteasome component Ecm29 N-terminal" evidence="2">
    <location>
        <begin position="21"/>
        <end position="148"/>
    </location>
</feature>
<evidence type="ECO:0000259" key="2">
    <source>
        <dbReference type="Pfam" id="PF13001"/>
    </source>
</evidence>